<sequence>MLSFMLSISIDNPFSTPYPNTCYDNLSPQIDYKNSYDPQFLYNISVQVTINEISKVLYENFTGTRILTRTSQDIDDFYLLSALESCRDFLSLALYNLNWSLPTSGSALTTRETRTNFRTWLSAAGADLQACMDGFEYAPDEVRKVVTANLNSSIKLVTTSLAIISKIDDYMSSHEFVDIIDTSSEVTINWEPTSDWLSSKDKNLIHNSKHTIQPDVVVAKDGSGMYKTINEAINDVPRYSNKRFVIYVKKGVYNENVRVEKEKWNVLMYGDGMSNTIISSNRSNRTGTMTKYSATFAVYGKGFIAKDIGFQNTAGADKGQAVALFSASDQSVFYRCLRHTRKKANTLSERRYNCSRKIGSTFQHGYIDTKMFDYGHENLGRVKTFLGRPWKDYSTVVVMESQLGSLIDQKGWSSWGNSRTGPDTIHYVEYNNVGPGAVTTNRVRWKGLRIDNTQKDASKFTVRSFIDGDKWIPSTGVPFQADM</sequence>
<dbReference type="InterPro" id="IPR006501">
    <property type="entry name" value="Pectinesterase_inhib_dom"/>
</dbReference>
<evidence type="ECO:0000256" key="6">
    <source>
        <dbReference type="ARBA" id="ARBA00022801"/>
    </source>
</evidence>
<evidence type="ECO:0000313" key="12">
    <source>
        <dbReference type="EMBL" id="KAK6146598.1"/>
    </source>
</evidence>
<evidence type="ECO:0000256" key="2">
    <source>
        <dbReference type="ARBA" id="ARBA00005184"/>
    </source>
</evidence>
<name>A0ABR0WIB8_REHGL</name>
<dbReference type="InterPro" id="IPR000070">
    <property type="entry name" value="Pectinesterase_cat"/>
</dbReference>
<evidence type="ECO:0000256" key="10">
    <source>
        <dbReference type="RuleBase" id="RU000589"/>
    </source>
</evidence>
<evidence type="ECO:0000256" key="8">
    <source>
        <dbReference type="ARBA" id="ARBA00023316"/>
    </source>
</evidence>
<dbReference type="EC" id="3.1.1.11" evidence="10"/>
<evidence type="ECO:0000256" key="4">
    <source>
        <dbReference type="ARBA" id="ARBA00007786"/>
    </source>
</evidence>
<comment type="caution">
    <text evidence="12">The sequence shown here is derived from an EMBL/GenBank/DDBJ whole genome shotgun (WGS) entry which is preliminary data.</text>
</comment>
<dbReference type="InterPro" id="IPR035513">
    <property type="entry name" value="Invertase/methylesterase_inhib"/>
</dbReference>
<evidence type="ECO:0000256" key="7">
    <source>
        <dbReference type="ARBA" id="ARBA00023085"/>
    </source>
</evidence>
<evidence type="ECO:0000256" key="9">
    <source>
        <dbReference type="ARBA" id="ARBA00047928"/>
    </source>
</evidence>
<comment type="similarity">
    <text evidence="4">In the C-terminal section; belongs to the pectinesterase family.</text>
</comment>
<keyword evidence="10" id="KW-0964">Secreted</keyword>
<dbReference type="SMART" id="SM00856">
    <property type="entry name" value="PMEI"/>
    <property type="match status" value="1"/>
</dbReference>
<dbReference type="Pfam" id="PF01095">
    <property type="entry name" value="Pectinesterase"/>
    <property type="match status" value="2"/>
</dbReference>
<dbReference type="PROSITE" id="PS00800">
    <property type="entry name" value="PECTINESTERASE_1"/>
    <property type="match status" value="1"/>
</dbReference>
<keyword evidence="13" id="KW-1185">Reference proteome</keyword>
<organism evidence="12 13">
    <name type="scientific">Rehmannia glutinosa</name>
    <name type="common">Chinese foxglove</name>
    <dbReference type="NCBI Taxonomy" id="99300"/>
    <lineage>
        <taxon>Eukaryota</taxon>
        <taxon>Viridiplantae</taxon>
        <taxon>Streptophyta</taxon>
        <taxon>Embryophyta</taxon>
        <taxon>Tracheophyta</taxon>
        <taxon>Spermatophyta</taxon>
        <taxon>Magnoliopsida</taxon>
        <taxon>eudicotyledons</taxon>
        <taxon>Gunneridae</taxon>
        <taxon>Pentapetalae</taxon>
        <taxon>asterids</taxon>
        <taxon>lamiids</taxon>
        <taxon>Lamiales</taxon>
        <taxon>Orobanchaceae</taxon>
        <taxon>Rehmannieae</taxon>
        <taxon>Rehmannia</taxon>
    </lineage>
</organism>
<keyword evidence="6 10" id="KW-0378">Hydrolase</keyword>
<keyword evidence="5 10" id="KW-0134">Cell wall</keyword>
<comment type="subcellular location">
    <subcellularLocation>
        <location evidence="1 10">Secreted</location>
        <location evidence="1 10">Cell wall</location>
    </subcellularLocation>
</comment>
<dbReference type="InterPro" id="IPR012334">
    <property type="entry name" value="Pectin_lyas_fold"/>
</dbReference>
<keyword evidence="7 10" id="KW-0063">Aspartyl esterase</keyword>
<comment type="function">
    <text evidence="10">Acts in the modification of cell walls via demethylesterification of cell wall pectin.</text>
</comment>
<dbReference type="Proteomes" id="UP001318860">
    <property type="component" value="Unassembled WGS sequence"/>
</dbReference>
<dbReference type="NCBIfam" id="TIGR01614">
    <property type="entry name" value="PME_inhib"/>
    <property type="match status" value="1"/>
</dbReference>
<evidence type="ECO:0000313" key="13">
    <source>
        <dbReference type="Proteomes" id="UP001318860"/>
    </source>
</evidence>
<accession>A0ABR0WIB8</accession>
<dbReference type="Gene3D" id="1.20.140.40">
    <property type="entry name" value="Invertase/pectin methylesterase inhibitor family protein"/>
    <property type="match status" value="1"/>
</dbReference>
<dbReference type="PANTHER" id="PTHR31707">
    <property type="entry name" value="PECTINESTERASE"/>
    <property type="match status" value="1"/>
</dbReference>
<reference evidence="12 13" key="1">
    <citation type="journal article" date="2021" name="Comput. Struct. Biotechnol. J.">
        <title>De novo genome assembly of the potent medicinal plant Rehmannia glutinosa using nanopore technology.</title>
        <authorList>
            <person name="Ma L."/>
            <person name="Dong C."/>
            <person name="Song C."/>
            <person name="Wang X."/>
            <person name="Zheng X."/>
            <person name="Niu Y."/>
            <person name="Chen S."/>
            <person name="Feng W."/>
        </authorList>
    </citation>
    <scope>NUCLEOTIDE SEQUENCE [LARGE SCALE GENOMIC DNA]</scope>
    <source>
        <strain evidence="12">DH-2019</strain>
    </source>
</reference>
<dbReference type="InterPro" id="IPR018040">
    <property type="entry name" value="Pectinesterase_Tyr_AS"/>
</dbReference>
<comment type="similarity">
    <text evidence="3">In the N-terminal section; belongs to the PMEI family.</text>
</comment>
<protein>
    <recommendedName>
        <fullName evidence="10">Pectinesterase</fullName>
        <ecNumber evidence="10">3.1.1.11</ecNumber>
    </recommendedName>
</protein>
<feature type="domain" description="Pectinesterase inhibitor" evidence="11">
    <location>
        <begin position="5"/>
        <end position="163"/>
    </location>
</feature>
<evidence type="ECO:0000256" key="5">
    <source>
        <dbReference type="ARBA" id="ARBA00022512"/>
    </source>
</evidence>
<dbReference type="Pfam" id="PF04043">
    <property type="entry name" value="PMEI"/>
    <property type="match status" value="1"/>
</dbReference>
<dbReference type="InterPro" id="IPR011050">
    <property type="entry name" value="Pectin_lyase_fold/virulence"/>
</dbReference>
<evidence type="ECO:0000259" key="11">
    <source>
        <dbReference type="SMART" id="SM00856"/>
    </source>
</evidence>
<dbReference type="Gene3D" id="2.160.20.10">
    <property type="entry name" value="Single-stranded right-handed beta-helix, Pectin lyase-like"/>
    <property type="match status" value="2"/>
</dbReference>
<dbReference type="CDD" id="cd15798">
    <property type="entry name" value="PMEI-like_3"/>
    <property type="match status" value="1"/>
</dbReference>
<evidence type="ECO:0000256" key="3">
    <source>
        <dbReference type="ARBA" id="ARBA00006027"/>
    </source>
</evidence>
<dbReference type="SUPFAM" id="SSF101148">
    <property type="entry name" value="Plant invertase/pectin methylesterase inhibitor"/>
    <property type="match status" value="1"/>
</dbReference>
<evidence type="ECO:0000256" key="1">
    <source>
        <dbReference type="ARBA" id="ARBA00004191"/>
    </source>
</evidence>
<gene>
    <name evidence="12" type="ORF">DH2020_020467</name>
</gene>
<comment type="pathway">
    <text evidence="2 10">Glycan metabolism; pectin degradation; 2-dehydro-3-deoxy-D-gluconate from pectin: step 1/5.</text>
</comment>
<dbReference type="EMBL" id="JABTTQ020000011">
    <property type="protein sequence ID" value="KAK6146598.1"/>
    <property type="molecule type" value="Genomic_DNA"/>
</dbReference>
<keyword evidence="8 10" id="KW-0961">Cell wall biogenesis/degradation</keyword>
<proteinExistence type="inferred from homology"/>
<comment type="catalytic activity">
    <reaction evidence="9 10">
        <text>[(1-&gt;4)-alpha-D-galacturonosyl methyl ester](n) + n H2O = [(1-&gt;4)-alpha-D-galacturonosyl](n) + n methanol + n H(+)</text>
        <dbReference type="Rhea" id="RHEA:22380"/>
        <dbReference type="Rhea" id="RHEA-COMP:14570"/>
        <dbReference type="Rhea" id="RHEA-COMP:14573"/>
        <dbReference type="ChEBI" id="CHEBI:15377"/>
        <dbReference type="ChEBI" id="CHEBI:15378"/>
        <dbReference type="ChEBI" id="CHEBI:17790"/>
        <dbReference type="ChEBI" id="CHEBI:140522"/>
        <dbReference type="ChEBI" id="CHEBI:140523"/>
        <dbReference type="EC" id="3.1.1.11"/>
    </reaction>
</comment>
<dbReference type="SUPFAM" id="SSF51126">
    <property type="entry name" value="Pectin lyase-like"/>
    <property type="match status" value="1"/>
</dbReference>